<gene>
    <name evidence="1" type="ORF">PanWU01x14_088350</name>
</gene>
<evidence type="ECO:0000313" key="1">
    <source>
        <dbReference type="EMBL" id="PON69394.1"/>
    </source>
</evidence>
<proteinExistence type="predicted"/>
<dbReference type="Proteomes" id="UP000237105">
    <property type="component" value="Unassembled WGS sequence"/>
</dbReference>
<protein>
    <submittedName>
        <fullName evidence="1">Uncharacterized protein</fullName>
    </submittedName>
</protein>
<dbReference type="EMBL" id="JXTB01000056">
    <property type="protein sequence ID" value="PON69394.1"/>
    <property type="molecule type" value="Genomic_DNA"/>
</dbReference>
<keyword evidence="2" id="KW-1185">Reference proteome</keyword>
<reference evidence="2" key="1">
    <citation type="submission" date="2016-06" db="EMBL/GenBank/DDBJ databases">
        <title>Parallel loss of symbiosis genes in relatives of nitrogen-fixing non-legume Parasponia.</title>
        <authorList>
            <person name="Van Velzen R."/>
            <person name="Holmer R."/>
            <person name="Bu F."/>
            <person name="Rutten L."/>
            <person name="Van Zeijl A."/>
            <person name="Liu W."/>
            <person name="Santuari L."/>
            <person name="Cao Q."/>
            <person name="Sharma T."/>
            <person name="Shen D."/>
            <person name="Roswanjaya Y."/>
            <person name="Wardhani T."/>
            <person name="Kalhor M.S."/>
            <person name="Jansen J."/>
            <person name="Van den Hoogen J."/>
            <person name="Gungor B."/>
            <person name="Hartog M."/>
            <person name="Hontelez J."/>
            <person name="Verver J."/>
            <person name="Yang W.-C."/>
            <person name="Schijlen E."/>
            <person name="Repin R."/>
            <person name="Schilthuizen M."/>
            <person name="Schranz E."/>
            <person name="Heidstra R."/>
            <person name="Miyata K."/>
            <person name="Fedorova E."/>
            <person name="Kohlen W."/>
            <person name="Bisseling T."/>
            <person name="Smit S."/>
            <person name="Geurts R."/>
        </authorList>
    </citation>
    <scope>NUCLEOTIDE SEQUENCE [LARGE SCALE GENOMIC DNA]</scope>
    <source>
        <strain evidence="2">cv. WU1-14</strain>
    </source>
</reference>
<organism evidence="1 2">
    <name type="scientific">Parasponia andersonii</name>
    <name type="common">Sponia andersonii</name>
    <dbReference type="NCBI Taxonomy" id="3476"/>
    <lineage>
        <taxon>Eukaryota</taxon>
        <taxon>Viridiplantae</taxon>
        <taxon>Streptophyta</taxon>
        <taxon>Embryophyta</taxon>
        <taxon>Tracheophyta</taxon>
        <taxon>Spermatophyta</taxon>
        <taxon>Magnoliopsida</taxon>
        <taxon>eudicotyledons</taxon>
        <taxon>Gunneridae</taxon>
        <taxon>Pentapetalae</taxon>
        <taxon>rosids</taxon>
        <taxon>fabids</taxon>
        <taxon>Rosales</taxon>
        <taxon>Cannabaceae</taxon>
        <taxon>Parasponia</taxon>
    </lineage>
</organism>
<name>A0A2P5D7Y4_PARAD</name>
<sequence length="204" mass="23623">MWLAYLDCVWATRESITTPIEHQYFGCRFVCETDYQCDVDCFMAFIFCSETGKWWRTYCENGVMYWLDGLRSFEGMIAWNPLSCIGPCSNQNYRKCHLIRLPVRFSHTQPPSEGKACIGVVSAKLRIMPWLLVNEVGLKGGEAETFAFVFNPTNEDATYVVRNRNIYEYALQTGELEETDSKFLDITSQDNAKYFSVFTLMYAL</sequence>
<dbReference type="AlphaFoldDB" id="A0A2P5D7Y4"/>
<comment type="caution">
    <text evidence="1">The sequence shown here is derived from an EMBL/GenBank/DDBJ whole genome shotgun (WGS) entry which is preliminary data.</text>
</comment>
<evidence type="ECO:0000313" key="2">
    <source>
        <dbReference type="Proteomes" id="UP000237105"/>
    </source>
</evidence>
<accession>A0A2P5D7Y4</accession>